<evidence type="ECO:0000256" key="8">
    <source>
        <dbReference type="ARBA" id="ARBA00023239"/>
    </source>
</evidence>
<keyword evidence="4 9" id="KW-0479">Metal-binding</keyword>
<keyword evidence="7" id="KW-0325">Glycoprotein</keyword>
<comment type="similarity">
    <text evidence="2 9">Belongs to the alpha-carbonic anhydrase family.</text>
</comment>
<evidence type="ECO:0000256" key="1">
    <source>
        <dbReference type="ARBA" id="ARBA00001947"/>
    </source>
</evidence>
<protein>
    <recommendedName>
        <fullName evidence="3 9">Carbonic anhydrase</fullName>
        <ecNumber evidence="3 9">4.2.1.1</ecNumber>
    </recommendedName>
</protein>
<evidence type="ECO:0000256" key="5">
    <source>
        <dbReference type="ARBA" id="ARBA00022729"/>
    </source>
</evidence>
<reference evidence="11" key="1">
    <citation type="submission" date="2023-08" db="EMBL/GenBank/DDBJ databases">
        <authorList>
            <person name="Alioto T."/>
            <person name="Alioto T."/>
            <person name="Gomez Garrido J."/>
        </authorList>
    </citation>
    <scope>NUCLEOTIDE SEQUENCE</scope>
</reference>
<accession>A0AAV1H892</accession>
<comment type="function">
    <text evidence="9">Reversible hydration of carbon dioxide.</text>
</comment>
<comment type="catalytic activity">
    <reaction evidence="9">
        <text>hydrogencarbonate + H(+) = CO2 + H2O</text>
        <dbReference type="Rhea" id="RHEA:10748"/>
        <dbReference type="ChEBI" id="CHEBI:15377"/>
        <dbReference type="ChEBI" id="CHEBI:15378"/>
        <dbReference type="ChEBI" id="CHEBI:16526"/>
        <dbReference type="ChEBI" id="CHEBI:17544"/>
        <dbReference type="EC" id="4.2.1.1"/>
    </reaction>
</comment>
<evidence type="ECO:0000313" key="12">
    <source>
        <dbReference type="Proteomes" id="UP001178508"/>
    </source>
</evidence>
<feature type="domain" description="Alpha-carbonic anhydrase" evidence="10">
    <location>
        <begin position="617"/>
        <end position="886"/>
    </location>
</feature>
<dbReference type="SMART" id="SM01057">
    <property type="entry name" value="Carb_anhydrase"/>
    <property type="match status" value="3"/>
</dbReference>
<dbReference type="SUPFAM" id="SSF51069">
    <property type="entry name" value="Carbonic anhydrase"/>
    <property type="match status" value="3"/>
</dbReference>
<feature type="domain" description="Alpha-carbonic anhydrase" evidence="10">
    <location>
        <begin position="45"/>
        <end position="298"/>
    </location>
</feature>
<dbReference type="GO" id="GO:0008270">
    <property type="term" value="F:zinc ion binding"/>
    <property type="evidence" value="ECO:0007669"/>
    <property type="project" value="UniProtKB-UniRule"/>
</dbReference>
<dbReference type="Gene3D" id="3.10.200.10">
    <property type="entry name" value="Alpha carbonic anhydrase"/>
    <property type="match status" value="3"/>
</dbReference>
<evidence type="ECO:0000256" key="6">
    <source>
        <dbReference type="ARBA" id="ARBA00022833"/>
    </source>
</evidence>
<organism evidence="11 12">
    <name type="scientific">Xyrichtys novacula</name>
    <name type="common">Pearly razorfish</name>
    <name type="synonym">Hemipteronotus novacula</name>
    <dbReference type="NCBI Taxonomy" id="13765"/>
    <lineage>
        <taxon>Eukaryota</taxon>
        <taxon>Metazoa</taxon>
        <taxon>Chordata</taxon>
        <taxon>Craniata</taxon>
        <taxon>Vertebrata</taxon>
        <taxon>Euteleostomi</taxon>
        <taxon>Actinopterygii</taxon>
        <taxon>Neopterygii</taxon>
        <taxon>Teleostei</taxon>
        <taxon>Neoteleostei</taxon>
        <taxon>Acanthomorphata</taxon>
        <taxon>Eupercaria</taxon>
        <taxon>Labriformes</taxon>
        <taxon>Labridae</taxon>
        <taxon>Xyrichtys</taxon>
    </lineage>
</organism>
<dbReference type="InterPro" id="IPR041874">
    <property type="entry name" value="CA4/CA15"/>
</dbReference>
<dbReference type="PROSITE" id="PS51144">
    <property type="entry name" value="ALPHA_CA_2"/>
    <property type="match status" value="3"/>
</dbReference>
<evidence type="ECO:0000256" key="3">
    <source>
        <dbReference type="ARBA" id="ARBA00012925"/>
    </source>
</evidence>
<keyword evidence="5" id="KW-0732">Signal</keyword>
<dbReference type="GO" id="GO:0005886">
    <property type="term" value="C:plasma membrane"/>
    <property type="evidence" value="ECO:0007669"/>
    <property type="project" value="TreeGrafter"/>
</dbReference>
<evidence type="ECO:0000256" key="9">
    <source>
        <dbReference type="RuleBase" id="RU367011"/>
    </source>
</evidence>
<dbReference type="PROSITE" id="PS00162">
    <property type="entry name" value="ALPHA_CA_1"/>
    <property type="match status" value="3"/>
</dbReference>
<evidence type="ECO:0000256" key="7">
    <source>
        <dbReference type="ARBA" id="ARBA00023180"/>
    </source>
</evidence>
<keyword evidence="6 9" id="KW-0862">Zinc</keyword>
<dbReference type="EC" id="4.2.1.1" evidence="3 9"/>
<dbReference type="GO" id="GO:0004089">
    <property type="term" value="F:carbonate dehydratase activity"/>
    <property type="evidence" value="ECO:0007669"/>
    <property type="project" value="UniProtKB-UniRule"/>
</dbReference>
<evidence type="ECO:0000256" key="4">
    <source>
        <dbReference type="ARBA" id="ARBA00022723"/>
    </source>
</evidence>
<dbReference type="Proteomes" id="UP001178508">
    <property type="component" value="Chromosome 19"/>
</dbReference>
<dbReference type="CDD" id="cd03117">
    <property type="entry name" value="alpha_CA_IV_XV_like"/>
    <property type="match status" value="1"/>
</dbReference>
<dbReference type="AlphaFoldDB" id="A0AAV1H892"/>
<dbReference type="Pfam" id="PF00194">
    <property type="entry name" value="Carb_anhydrase"/>
    <property type="match status" value="3"/>
</dbReference>
<evidence type="ECO:0000313" key="11">
    <source>
        <dbReference type="EMBL" id="CAJ1080979.1"/>
    </source>
</evidence>
<proteinExistence type="inferred from homology"/>
<name>A0AAV1H892_XYRNO</name>
<dbReference type="InterPro" id="IPR036398">
    <property type="entry name" value="CA_dom_sf"/>
</dbReference>
<dbReference type="EMBL" id="OY660882">
    <property type="protein sequence ID" value="CAJ1080979.1"/>
    <property type="molecule type" value="Genomic_DNA"/>
</dbReference>
<sequence length="913" mass="100493">MIHNNKLWQRSPGLDSKVSPTSKMHLSSLVLCLCFGVLVKWAAGSDWCYTGCEHTPSHWQEMPGTSCGGKRQSPIDIDTHRVKTDPALLDFTLANFSSQHAIKSIKITGHTVKCILEENEVKVSGGNLSGSYSTIQFHLHWGDTEHHLGSEHSIDGHKYPMEMHIVSLKEGVEKPTEDSQGIAVLGFFINATEDGNMTGSWGSLTSYLTEDTEIGTEVDFNHNVSLADLIGSVNLTKFYRYMGSLTTPNCSEAVVWTVFQEPINVNKKLIENIPRVTGLANVFRPIQKLNGRQVFASPATPLPPSHSWCYDDHCYYSPSKWHLMHDAYCGGERQSPINIKSLDAKEDIELKDFNFTKFEEKHAIKYITNTGHAVKCVLKEDMLEISGGGLEHSYSTIQFHFHWGSMSHDSEGSEHTVDSHRYPMEMHIVNKRKDLSLAEAVKTPNGLAVLGFFIEASDASKSSSAPHHDEPSPSKPTSDMKAWKKLTSFLPHIKNISSTYNVTEEISIDDLLGDVNRASYFRYNGSLTTPNCNEAVVWTIFKESIKVDKDLMKMFPTNAGYRNVFRPVQPLHGRTILTTTSATSHPGGTGASKMKWLVAVFAVCTFAYTAHCAANTVAWCYHLPTCNDTTWPTIATQFCNGTRQSPIDIVTQNAQGDANLTNFAFTNYDNTDGLVKIENTGMTVKVGLKSGLQVSGGNLPETFDSLQFHLHWGNGVSTPGSEHTVNGKRYPMELHIVNSKSSLNGNTTLAVADSEGLAALGFFIEEMSGNATNMPASWHNLTSYLASIPHQGDSASIAPGFSLNDLIAGVDTSQYYRYLGSLTTPNCNEAVIWTVFKDTIKVSSDIINLFSTTVRIDNATSPFMVNVYRNVQPAQPVTTQVTTTTTAPTTTSSATKTCYSLGLMALGLALRRN</sequence>
<comment type="cofactor">
    <cofactor evidence="1 9">
        <name>Zn(2+)</name>
        <dbReference type="ChEBI" id="CHEBI:29105"/>
    </cofactor>
</comment>
<keyword evidence="8 9" id="KW-0456">Lyase</keyword>
<evidence type="ECO:0000259" key="10">
    <source>
        <dbReference type="PROSITE" id="PS51144"/>
    </source>
</evidence>
<evidence type="ECO:0000256" key="2">
    <source>
        <dbReference type="ARBA" id="ARBA00010718"/>
    </source>
</evidence>
<dbReference type="InterPro" id="IPR018338">
    <property type="entry name" value="Carbonic_anhydrase_a-class_CS"/>
</dbReference>
<dbReference type="InterPro" id="IPR023561">
    <property type="entry name" value="Carbonic_anhydrase_a-class"/>
</dbReference>
<dbReference type="PANTHER" id="PTHR18952">
    <property type="entry name" value="CARBONIC ANHYDRASE"/>
    <property type="match status" value="1"/>
</dbReference>
<gene>
    <name evidence="11" type="ORF">XNOV1_A011788</name>
</gene>
<dbReference type="FunFam" id="3.10.200.10:FF:000003">
    <property type="entry name" value="Carbonic anhydrase 12"/>
    <property type="match status" value="1"/>
</dbReference>
<keyword evidence="12" id="KW-1185">Reference proteome</keyword>
<dbReference type="PANTHER" id="PTHR18952:SF200">
    <property type="entry name" value="CARBONIC ANHYDRASE"/>
    <property type="match status" value="1"/>
</dbReference>
<dbReference type="InterPro" id="IPR001148">
    <property type="entry name" value="CA_dom"/>
</dbReference>
<feature type="domain" description="Alpha-carbonic anhydrase" evidence="10">
    <location>
        <begin position="306"/>
        <end position="580"/>
    </location>
</feature>